<dbReference type="PANTHER" id="PTHR33365">
    <property type="entry name" value="YALI0B05434P"/>
    <property type="match status" value="1"/>
</dbReference>
<name>S3CIT7_GLAL2</name>
<evidence type="ECO:0000313" key="3">
    <source>
        <dbReference type="EMBL" id="EPE25159.1"/>
    </source>
</evidence>
<dbReference type="GeneID" id="19470781"/>
<dbReference type="Proteomes" id="UP000016922">
    <property type="component" value="Unassembled WGS sequence"/>
</dbReference>
<dbReference type="Pfam" id="PF11807">
    <property type="entry name" value="UstYa"/>
    <property type="match status" value="1"/>
</dbReference>
<keyword evidence="2" id="KW-0472">Membrane</keyword>
<comment type="similarity">
    <text evidence="1">Belongs to the ustYa family.</text>
</comment>
<dbReference type="EMBL" id="KE145372">
    <property type="protein sequence ID" value="EPE25159.1"/>
    <property type="molecule type" value="Genomic_DNA"/>
</dbReference>
<dbReference type="HOGENOM" id="CLU_042941_1_1_1"/>
<reference evidence="3 4" key="1">
    <citation type="journal article" date="2013" name="BMC Genomics">
        <title>Genomics-driven discovery of the pneumocandin biosynthetic gene cluster in the fungus Glarea lozoyensis.</title>
        <authorList>
            <person name="Chen L."/>
            <person name="Yue Q."/>
            <person name="Zhang X."/>
            <person name="Xiang M."/>
            <person name="Wang C."/>
            <person name="Li S."/>
            <person name="Che Y."/>
            <person name="Ortiz-Lopez F.J."/>
            <person name="Bills G.F."/>
            <person name="Liu X."/>
            <person name="An Z."/>
        </authorList>
    </citation>
    <scope>NUCLEOTIDE SEQUENCE [LARGE SCALE GENOMIC DNA]</scope>
    <source>
        <strain evidence="4">ATCC 20868 / MF5171</strain>
    </source>
</reference>
<sequence length="299" mass="34785">MENCNEKLLGCEVVESNDNFSSKPKARRSRNSTVTGALILSLTFNVIFILRIYSYSHDESVAKSKYGTANPQYTIALADTISAGLINNVDVPYVWDTDRSNPNDTERNKLWYEDEESNEGIMAMDNEEAEMLGLQRSQPWPWDKKKSIHITNGHHNLHCLRNIYISINEYSTGVPQSLERSHVLHCLGALYDDIKCNADDTPRFTNRGVKPGEGQIRKCRDWSQLRKWVKERDGCFKYIKHDVQNISTIERMKYCSNDSKYLPLIREFFGLKDTWFPWPYVEQEGYLIKGEEFRGRDFE</sequence>
<dbReference type="eggNOG" id="ENOG502S6JS">
    <property type="taxonomic scope" value="Eukaryota"/>
</dbReference>
<evidence type="ECO:0000313" key="4">
    <source>
        <dbReference type="Proteomes" id="UP000016922"/>
    </source>
</evidence>
<dbReference type="GO" id="GO:0043386">
    <property type="term" value="P:mycotoxin biosynthetic process"/>
    <property type="evidence" value="ECO:0007669"/>
    <property type="project" value="InterPro"/>
</dbReference>
<dbReference type="RefSeq" id="XP_008088074.1">
    <property type="nucleotide sequence ID" value="XM_008089883.1"/>
</dbReference>
<accession>S3CIT7</accession>
<dbReference type="OrthoDB" id="3687641at2759"/>
<keyword evidence="4" id="KW-1185">Reference proteome</keyword>
<feature type="transmembrane region" description="Helical" evidence="2">
    <location>
        <begin position="33"/>
        <end position="53"/>
    </location>
</feature>
<protein>
    <submittedName>
        <fullName evidence="3">Uncharacterized protein</fullName>
    </submittedName>
</protein>
<gene>
    <name evidence="3" type="ORF">GLAREA_11740</name>
</gene>
<evidence type="ECO:0000256" key="1">
    <source>
        <dbReference type="ARBA" id="ARBA00035112"/>
    </source>
</evidence>
<evidence type="ECO:0000256" key="2">
    <source>
        <dbReference type="SAM" id="Phobius"/>
    </source>
</evidence>
<organism evidence="3 4">
    <name type="scientific">Glarea lozoyensis (strain ATCC 20868 / MF5171)</name>
    <dbReference type="NCBI Taxonomy" id="1116229"/>
    <lineage>
        <taxon>Eukaryota</taxon>
        <taxon>Fungi</taxon>
        <taxon>Dikarya</taxon>
        <taxon>Ascomycota</taxon>
        <taxon>Pezizomycotina</taxon>
        <taxon>Leotiomycetes</taxon>
        <taxon>Helotiales</taxon>
        <taxon>Helotiaceae</taxon>
        <taxon>Glarea</taxon>
    </lineage>
</organism>
<dbReference type="OMA" id="PFHYATE"/>
<keyword evidence="2" id="KW-1133">Transmembrane helix</keyword>
<dbReference type="PANTHER" id="PTHR33365:SF6">
    <property type="entry name" value="OXIDASE USTYA"/>
    <property type="match status" value="1"/>
</dbReference>
<dbReference type="AlphaFoldDB" id="S3CIT7"/>
<proteinExistence type="inferred from homology"/>
<dbReference type="KEGG" id="glz:GLAREA_11740"/>
<dbReference type="InterPro" id="IPR021765">
    <property type="entry name" value="UstYa-like"/>
</dbReference>
<keyword evidence="2" id="KW-0812">Transmembrane</keyword>